<evidence type="ECO:0000256" key="4">
    <source>
        <dbReference type="ARBA" id="ARBA00007637"/>
    </source>
</evidence>
<gene>
    <name evidence="12" type="ORF">BJI46_01495</name>
</gene>
<dbReference type="GO" id="GO:0005829">
    <property type="term" value="C:cytosol"/>
    <property type="evidence" value="ECO:0007669"/>
    <property type="project" value="TreeGrafter"/>
</dbReference>
<comment type="caution">
    <text evidence="12">The sequence shown here is derived from an EMBL/GenBank/DDBJ whole genome shotgun (WGS) entry which is preliminary data.</text>
</comment>
<comment type="similarity">
    <text evidence="4 10">Belongs to the NAD(P)-dependent epimerase/dehydratase family.</text>
</comment>
<evidence type="ECO:0000256" key="2">
    <source>
        <dbReference type="ARBA" id="ARBA00001911"/>
    </source>
</evidence>
<accession>A0A1E7RDC0</accession>
<evidence type="ECO:0000256" key="8">
    <source>
        <dbReference type="ARBA" id="ARBA00023144"/>
    </source>
</evidence>
<dbReference type="GO" id="GO:0003978">
    <property type="term" value="F:UDP-glucose 4-epimerase activity"/>
    <property type="evidence" value="ECO:0007669"/>
    <property type="project" value="UniProtKB-UniRule"/>
</dbReference>
<dbReference type="CDD" id="cd05247">
    <property type="entry name" value="UDP_G4E_1_SDR_e"/>
    <property type="match status" value="1"/>
</dbReference>
<dbReference type="Gene3D" id="3.40.50.720">
    <property type="entry name" value="NAD(P)-binding Rossmann-like Domain"/>
    <property type="match status" value="1"/>
</dbReference>
<evidence type="ECO:0000256" key="1">
    <source>
        <dbReference type="ARBA" id="ARBA00000083"/>
    </source>
</evidence>
<comment type="pathway">
    <text evidence="3 10">Carbohydrate metabolism; galactose metabolism.</text>
</comment>
<dbReference type="EC" id="5.1.3.2" evidence="5 10"/>
<dbReference type="OrthoDB" id="9803010at2"/>
<feature type="domain" description="NAD-dependent epimerase/dehydratase" evidence="11">
    <location>
        <begin position="5"/>
        <end position="265"/>
    </location>
</feature>
<dbReference type="UniPathway" id="UPA00214"/>
<dbReference type="PANTHER" id="PTHR43725:SF47">
    <property type="entry name" value="UDP-GLUCOSE 4-EPIMERASE"/>
    <property type="match status" value="1"/>
</dbReference>
<evidence type="ECO:0000256" key="6">
    <source>
        <dbReference type="ARBA" id="ARBA00018569"/>
    </source>
</evidence>
<dbReference type="EMBL" id="MKKK01000012">
    <property type="protein sequence ID" value="OEY97276.1"/>
    <property type="molecule type" value="Genomic_DNA"/>
</dbReference>
<evidence type="ECO:0000259" key="11">
    <source>
        <dbReference type="Pfam" id="PF01370"/>
    </source>
</evidence>
<dbReference type="GO" id="GO:0006012">
    <property type="term" value="P:galactose metabolic process"/>
    <property type="evidence" value="ECO:0007669"/>
    <property type="project" value="UniProtKB-UniPathway"/>
</dbReference>
<reference evidence="12 13" key="1">
    <citation type="submission" date="2016-09" db="EMBL/GenBank/DDBJ databases">
        <authorList>
            <person name="Capua I."/>
            <person name="De Benedictis P."/>
            <person name="Joannis T."/>
            <person name="Lombin L.H."/>
            <person name="Cattoli G."/>
        </authorList>
    </citation>
    <scope>NUCLEOTIDE SEQUENCE [LARGE SCALE GENOMIC DNA]</scope>
    <source>
        <strain evidence="12 13">ANC 4671</strain>
    </source>
</reference>
<keyword evidence="9 10" id="KW-0413">Isomerase</keyword>
<keyword evidence="13" id="KW-1185">Reference proteome</keyword>
<evidence type="ECO:0000313" key="12">
    <source>
        <dbReference type="EMBL" id="OEY97276.1"/>
    </source>
</evidence>
<evidence type="ECO:0000256" key="5">
    <source>
        <dbReference type="ARBA" id="ARBA00013189"/>
    </source>
</evidence>
<dbReference type="NCBIfam" id="TIGR01179">
    <property type="entry name" value="galE"/>
    <property type="match status" value="1"/>
</dbReference>
<keyword evidence="8" id="KW-0299">Galactose metabolism</keyword>
<dbReference type="InterPro" id="IPR036291">
    <property type="entry name" value="NAD(P)-bd_dom_sf"/>
</dbReference>
<evidence type="ECO:0000313" key="13">
    <source>
        <dbReference type="Proteomes" id="UP000185895"/>
    </source>
</evidence>
<dbReference type="RefSeq" id="WP_070069423.1">
    <property type="nucleotide sequence ID" value="NZ_MKKK01000012.1"/>
</dbReference>
<evidence type="ECO:0000256" key="10">
    <source>
        <dbReference type="RuleBase" id="RU366046"/>
    </source>
</evidence>
<dbReference type="AlphaFoldDB" id="A0A1E7RDC0"/>
<evidence type="ECO:0000256" key="3">
    <source>
        <dbReference type="ARBA" id="ARBA00004947"/>
    </source>
</evidence>
<dbReference type="Pfam" id="PF01370">
    <property type="entry name" value="Epimerase"/>
    <property type="match status" value="1"/>
</dbReference>
<dbReference type="PRINTS" id="PR01713">
    <property type="entry name" value="NUCEPIMERASE"/>
</dbReference>
<dbReference type="Proteomes" id="UP000185895">
    <property type="component" value="Unassembled WGS sequence"/>
</dbReference>
<comment type="subunit">
    <text evidence="10">Homodimer.</text>
</comment>
<evidence type="ECO:0000256" key="7">
    <source>
        <dbReference type="ARBA" id="ARBA00023027"/>
    </source>
</evidence>
<proteinExistence type="inferred from homology"/>
<name>A0A1E7RDC0_9GAMM</name>
<dbReference type="InterPro" id="IPR001509">
    <property type="entry name" value="Epimerase_deHydtase"/>
</dbReference>
<sequence>MKQSILVTGGAGFIGSHCCVELLDHNFNVIVLDNLSNSSIKVLDRIKKITGKELHFIQGDIRDKVLLDQVFTQHHIDAVIHFAGLKAVGESMQVPLTYFDNNISGSITLLQAMQQHRIGHLVFSSSATVYGENYPSPLHEDLPTAQPTNNYGYSKLAVEQILQATAKANDLWSFALLRYFNPIGAHQSGLIGEDPNGIPNNLLPYVTQTAMGKREVLSIYGHDYPTQDGTGVRDFIHVVDLAHAHVKALQYLFTHKPSVGIWNIGTGTGYSVLEVVKRFEQVNQLKLNYQFVERRAGDVAVCFADANKAKQDLGFVAEHNLDDMLRDVWHWQSQNPDGYA</sequence>
<dbReference type="NCBIfam" id="NF007956">
    <property type="entry name" value="PRK10675.1"/>
    <property type="match status" value="1"/>
</dbReference>
<dbReference type="Gene3D" id="3.90.25.10">
    <property type="entry name" value="UDP-galactose 4-epimerase, domain 1"/>
    <property type="match status" value="1"/>
</dbReference>
<dbReference type="InterPro" id="IPR005886">
    <property type="entry name" value="UDP_G4E"/>
</dbReference>
<keyword evidence="7 10" id="KW-0520">NAD</keyword>
<comment type="cofactor">
    <cofactor evidence="2 10">
        <name>NAD(+)</name>
        <dbReference type="ChEBI" id="CHEBI:57540"/>
    </cofactor>
</comment>
<keyword evidence="10" id="KW-0119">Carbohydrate metabolism</keyword>
<comment type="catalytic activity">
    <reaction evidence="1 10">
        <text>UDP-alpha-D-glucose = UDP-alpha-D-galactose</text>
        <dbReference type="Rhea" id="RHEA:22168"/>
        <dbReference type="ChEBI" id="CHEBI:58885"/>
        <dbReference type="ChEBI" id="CHEBI:66914"/>
        <dbReference type="EC" id="5.1.3.2"/>
    </reaction>
</comment>
<evidence type="ECO:0000256" key="9">
    <source>
        <dbReference type="ARBA" id="ARBA00023235"/>
    </source>
</evidence>
<dbReference type="PANTHER" id="PTHR43725">
    <property type="entry name" value="UDP-GLUCOSE 4-EPIMERASE"/>
    <property type="match status" value="1"/>
</dbReference>
<protein>
    <recommendedName>
        <fullName evidence="6 10">UDP-glucose 4-epimerase</fullName>
        <ecNumber evidence="5 10">5.1.3.2</ecNumber>
    </recommendedName>
</protein>
<organism evidence="12 13">
    <name type="scientific">Acinetobacter qingfengensis</name>
    <dbReference type="NCBI Taxonomy" id="1262585"/>
    <lineage>
        <taxon>Bacteria</taxon>
        <taxon>Pseudomonadati</taxon>
        <taxon>Pseudomonadota</taxon>
        <taxon>Gammaproteobacteria</taxon>
        <taxon>Moraxellales</taxon>
        <taxon>Moraxellaceae</taxon>
        <taxon>Acinetobacter</taxon>
    </lineage>
</organism>
<dbReference type="SUPFAM" id="SSF51735">
    <property type="entry name" value="NAD(P)-binding Rossmann-fold domains"/>
    <property type="match status" value="1"/>
</dbReference>
<dbReference type="STRING" id="1262585.BJI46_01495"/>